<dbReference type="Proteomes" id="UP001156694">
    <property type="component" value="Unassembled WGS sequence"/>
</dbReference>
<evidence type="ECO:0000256" key="2">
    <source>
        <dbReference type="ARBA" id="ARBA00022692"/>
    </source>
</evidence>
<evidence type="ECO:0000313" key="7">
    <source>
        <dbReference type="Proteomes" id="UP001156694"/>
    </source>
</evidence>
<proteinExistence type="predicted"/>
<dbReference type="PANTHER" id="PTHR36985">
    <property type="entry name" value="TRANSLOCATION AND ASSEMBLY MODULE SUBUNIT TAMB"/>
    <property type="match status" value="1"/>
</dbReference>
<keyword evidence="2" id="KW-0812">Transmembrane</keyword>
<dbReference type="PANTHER" id="PTHR36985:SF1">
    <property type="entry name" value="TRANSLOCATION AND ASSEMBLY MODULE SUBUNIT TAMB"/>
    <property type="match status" value="1"/>
</dbReference>
<accession>A0ABQ5VS84</accession>
<feature type="domain" description="Translocation and assembly module TamB C-terminal" evidence="5">
    <location>
        <begin position="702"/>
        <end position="1047"/>
    </location>
</feature>
<keyword evidence="4" id="KW-0472">Membrane</keyword>
<sequence length="1047" mass="110640">MMVIPLQAKAQDTYLEDLLEDTLSSPAMQLRIDGLQGSFSAQARADLIEISDPNGPWLIIRGAELDWTRAALLQGRIDVQKLRAQSIDFLRVPLRDDRGFTPEAEPLSLPDLPVSIEIEAIETPNFNIAPEVFGRALDLSVLARVGLGDGMLVVDAEVADKTSGGAAHLRARYDPLSSETEIDFSLEEPKNGILGSILNIPNRPALAFDLTGRGPLADFNGQFTLKSNEIERLRGALSIGGTTENAPLKITSRVSGDVSALFFPRYQAFFGPSVTLDLAAEHRGSGRWSLNQLLVSTEALAIEAVAHGSAGRLEMVDFLARITADQPIVLPLSGHETLVGGARIKGRYEGLAGWSVQGWVSDLARDGLFVERTDFSTKHQESGDLRLDISGISHRDAVLADAIGQAVKAQGRFEISQGLALDLHHMEVDNGTLRAAVSGHLSNFSAGLMFEGQADLTAQSIAPYARLAGIRGAGAGQLSVTGQFGVISQQFDLEISGKTREVALVDMALAGIIAGDSQIAAKITRDKGGIVLHSLSVENAQGDLEATAHLKQEGSELNASARLSNAALISPFLSGALDARVSALQRGDMGMVSVLARGDSGTSLSAKGMIPLADGDYDLQIAGQVPLALADFVTGDSVALRGRGDFDLRLLGAGEIGSISGRISSSGARAFLPSYQMEFEDIDVLMDLAQGRGAVHASMHSVDGGTLGVTGDIFLSGAQAPVADLDMQVKGLRLSFEDFINTTVDADLSITGPLAQQPVLAGRIDLGETTIDLTTPEITSLSFLPQITHRDAPISVLQTRARAGLLAGSEGQGAGVEIGLDLAISAQSRVFLRGRGIEAEMGGQMYLGGTSTDVVARGGFDLVRGRWDVLNKRLDLRSAAVNLTGSLDPQVNIVASSDSGGYLTSILLSGLVSDLKLTFQSDPVLPEDEVLARMFFEQGLDEISPFKAVQLAHALRQLSGASGASYSEKLRRKLSLDDFSISVDEQGAAGVQVGKYLSDNLYTDITIAADGGSEVSLNLDLSGTVSLRGSVQESGSSEIGVFFGKDY</sequence>
<dbReference type="EMBL" id="BSNN01000002">
    <property type="protein sequence ID" value="GLQ34231.1"/>
    <property type="molecule type" value="Genomic_DNA"/>
</dbReference>
<evidence type="ECO:0000259" key="5">
    <source>
        <dbReference type="Pfam" id="PF04357"/>
    </source>
</evidence>
<evidence type="ECO:0000256" key="3">
    <source>
        <dbReference type="ARBA" id="ARBA00022989"/>
    </source>
</evidence>
<dbReference type="InterPro" id="IPR007452">
    <property type="entry name" value="TamB_C"/>
</dbReference>
<organism evidence="6 7">
    <name type="scientific">Amylibacter marinus</name>
    <dbReference type="NCBI Taxonomy" id="1475483"/>
    <lineage>
        <taxon>Bacteria</taxon>
        <taxon>Pseudomonadati</taxon>
        <taxon>Pseudomonadota</taxon>
        <taxon>Alphaproteobacteria</taxon>
        <taxon>Rhodobacterales</taxon>
        <taxon>Paracoccaceae</taxon>
        <taxon>Amylibacter</taxon>
    </lineage>
</organism>
<dbReference type="RefSeq" id="WP_284375922.1">
    <property type="nucleotide sequence ID" value="NZ_BSNN01000002.1"/>
</dbReference>
<gene>
    <name evidence="6" type="ORF">GCM10007939_05140</name>
</gene>
<evidence type="ECO:0000256" key="1">
    <source>
        <dbReference type="ARBA" id="ARBA00004167"/>
    </source>
</evidence>
<evidence type="ECO:0000256" key="4">
    <source>
        <dbReference type="ARBA" id="ARBA00023136"/>
    </source>
</evidence>
<reference evidence="7" key="1">
    <citation type="journal article" date="2019" name="Int. J. Syst. Evol. Microbiol.">
        <title>The Global Catalogue of Microorganisms (GCM) 10K type strain sequencing project: providing services to taxonomists for standard genome sequencing and annotation.</title>
        <authorList>
            <consortium name="The Broad Institute Genomics Platform"/>
            <consortium name="The Broad Institute Genome Sequencing Center for Infectious Disease"/>
            <person name="Wu L."/>
            <person name="Ma J."/>
        </authorList>
    </citation>
    <scope>NUCLEOTIDE SEQUENCE [LARGE SCALE GENOMIC DNA]</scope>
    <source>
        <strain evidence="7">NBRC 110140</strain>
    </source>
</reference>
<keyword evidence="3" id="KW-1133">Transmembrane helix</keyword>
<keyword evidence="7" id="KW-1185">Reference proteome</keyword>
<evidence type="ECO:0000313" key="6">
    <source>
        <dbReference type="EMBL" id="GLQ34231.1"/>
    </source>
</evidence>
<comment type="subcellular location">
    <subcellularLocation>
        <location evidence="1">Membrane</location>
        <topology evidence="1">Single-pass membrane protein</topology>
    </subcellularLocation>
</comment>
<comment type="caution">
    <text evidence="6">The sequence shown here is derived from an EMBL/GenBank/DDBJ whole genome shotgun (WGS) entry which is preliminary data.</text>
</comment>
<protein>
    <recommendedName>
        <fullName evidence="5">Translocation and assembly module TamB C-terminal domain-containing protein</fullName>
    </recommendedName>
</protein>
<name>A0ABQ5VS84_9RHOB</name>
<dbReference type="Pfam" id="PF04357">
    <property type="entry name" value="TamB"/>
    <property type="match status" value="1"/>
</dbReference>